<gene>
    <name evidence="3" type="ORF">L596_008062</name>
</gene>
<evidence type="ECO:0000256" key="1">
    <source>
        <dbReference type="SAM" id="Coils"/>
    </source>
</evidence>
<dbReference type="STRING" id="34508.A0A4U5PBF0"/>
<reference evidence="3 4" key="2">
    <citation type="journal article" date="2019" name="G3 (Bethesda)">
        <title>Hybrid Assembly of the Genome of the Entomopathogenic Nematode Steinernema carpocapsae Identifies the X-Chromosome.</title>
        <authorList>
            <person name="Serra L."/>
            <person name="Macchietto M."/>
            <person name="Macias-Munoz A."/>
            <person name="McGill C.J."/>
            <person name="Rodriguez I.M."/>
            <person name="Rodriguez B."/>
            <person name="Murad R."/>
            <person name="Mortazavi A."/>
        </authorList>
    </citation>
    <scope>NUCLEOTIDE SEQUENCE [LARGE SCALE GENOMIC DNA]</scope>
    <source>
        <strain evidence="3 4">ALL</strain>
    </source>
</reference>
<feature type="coiled-coil region" evidence="1">
    <location>
        <begin position="135"/>
        <end position="176"/>
    </location>
</feature>
<dbReference type="Gene3D" id="1.20.58.90">
    <property type="match status" value="1"/>
</dbReference>
<comment type="caution">
    <text evidence="3">The sequence shown here is derived from an EMBL/GenBank/DDBJ whole genome shotgun (WGS) entry which is preliminary data.</text>
</comment>
<evidence type="ECO:0000256" key="2">
    <source>
        <dbReference type="SAM" id="MobiDB-lite"/>
    </source>
</evidence>
<proteinExistence type="predicted"/>
<reference evidence="3 4" key="1">
    <citation type="journal article" date="2015" name="Genome Biol.">
        <title>Comparative genomics of Steinernema reveals deeply conserved gene regulatory networks.</title>
        <authorList>
            <person name="Dillman A.R."/>
            <person name="Macchietto M."/>
            <person name="Porter C.F."/>
            <person name="Rogers A."/>
            <person name="Williams B."/>
            <person name="Antoshechkin I."/>
            <person name="Lee M.M."/>
            <person name="Goodwin Z."/>
            <person name="Lu X."/>
            <person name="Lewis E.E."/>
            <person name="Goodrich-Blair H."/>
            <person name="Stock S.P."/>
            <person name="Adams B.J."/>
            <person name="Sternberg P.W."/>
            <person name="Mortazavi A."/>
        </authorList>
    </citation>
    <scope>NUCLEOTIDE SEQUENCE [LARGE SCALE GENOMIC DNA]</scope>
    <source>
        <strain evidence="3 4">ALL</strain>
    </source>
</reference>
<evidence type="ECO:0000313" key="4">
    <source>
        <dbReference type="Proteomes" id="UP000298663"/>
    </source>
</evidence>
<dbReference type="OrthoDB" id="10033734at2759"/>
<dbReference type="AlphaFoldDB" id="A0A4U5PBF0"/>
<sequence length="185" mass="20981">MSCTTRYGILNITELNRLKLDGKPEEQKIWDIQTAITTMKRKLREISAKRSEESGSLEVDEARGSTSSSSHERAVVDAGPSIDMFEEKQLMATHSALLEEISAEKQKVLKLLASLSMAERTAAQNPESEPLPLENEDWRLEYEKEVKRRDELIEEIASTRRECASLRAQLEFATLRPASLIVTKF</sequence>
<dbReference type="Proteomes" id="UP000298663">
    <property type="component" value="Unassembled WGS sequence"/>
</dbReference>
<accession>A0A4U5PBF0</accession>
<feature type="region of interest" description="Disordered" evidence="2">
    <location>
        <begin position="47"/>
        <end position="74"/>
    </location>
</feature>
<keyword evidence="1" id="KW-0175">Coiled coil</keyword>
<dbReference type="EMBL" id="AZBU02000002">
    <property type="protein sequence ID" value="TKR93648.1"/>
    <property type="molecule type" value="Genomic_DNA"/>
</dbReference>
<organism evidence="3 4">
    <name type="scientific">Steinernema carpocapsae</name>
    <name type="common">Entomopathogenic nematode</name>
    <dbReference type="NCBI Taxonomy" id="34508"/>
    <lineage>
        <taxon>Eukaryota</taxon>
        <taxon>Metazoa</taxon>
        <taxon>Ecdysozoa</taxon>
        <taxon>Nematoda</taxon>
        <taxon>Chromadorea</taxon>
        <taxon>Rhabditida</taxon>
        <taxon>Tylenchina</taxon>
        <taxon>Panagrolaimomorpha</taxon>
        <taxon>Strongyloidoidea</taxon>
        <taxon>Steinernematidae</taxon>
        <taxon>Steinernema</taxon>
    </lineage>
</organism>
<protein>
    <submittedName>
        <fullName evidence="3">Uncharacterized protein</fullName>
    </submittedName>
</protein>
<evidence type="ECO:0000313" key="3">
    <source>
        <dbReference type="EMBL" id="TKR93648.1"/>
    </source>
</evidence>
<keyword evidence="4" id="KW-1185">Reference proteome</keyword>
<name>A0A4U5PBF0_STECR</name>